<accession>A0A6A6T825</accession>
<feature type="compositionally biased region" description="Polar residues" evidence="1">
    <location>
        <begin position="35"/>
        <end position="44"/>
    </location>
</feature>
<proteinExistence type="predicted"/>
<reference evidence="2" key="1">
    <citation type="journal article" date="2020" name="Stud. Mycol.">
        <title>101 Dothideomycetes genomes: a test case for predicting lifestyles and emergence of pathogens.</title>
        <authorList>
            <person name="Haridas S."/>
            <person name="Albert R."/>
            <person name="Binder M."/>
            <person name="Bloem J."/>
            <person name="Labutti K."/>
            <person name="Salamov A."/>
            <person name="Andreopoulos B."/>
            <person name="Baker S."/>
            <person name="Barry K."/>
            <person name="Bills G."/>
            <person name="Bluhm B."/>
            <person name="Cannon C."/>
            <person name="Castanera R."/>
            <person name="Culley D."/>
            <person name="Daum C."/>
            <person name="Ezra D."/>
            <person name="Gonzalez J."/>
            <person name="Henrissat B."/>
            <person name="Kuo A."/>
            <person name="Liang C."/>
            <person name="Lipzen A."/>
            <person name="Lutzoni F."/>
            <person name="Magnuson J."/>
            <person name="Mondo S."/>
            <person name="Nolan M."/>
            <person name="Ohm R."/>
            <person name="Pangilinan J."/>
            <person name="Park H.-J."/>
            <person name="Ramirez L."/>
            <person name="Alfaro M."/>
            <person name="Sun H."/>
            <person name="Tritt A."/>
            <person name="Yoshinaga Y."/>
            <person name="Zwiers L.-H."/>
            <person name="Turgeon B."/>
            <person name="Goodwin S."/>
            <person name="Spatafora J."/>
            <person name="Crous P."/>
            <person name="Grigoriev I."/>
        </authorList>
    </citation>
    <scope>NUCLEOTIDE SEQUENCE</scope>
    <source>
        <strain evidence="2">CBS 122681</strain>
    </source>
</reference>
<evidence type="ECO:0000313" key="2">
    <source>
        <dbReference type="EMBL" id="KAF2654714.1"/>
    </source>
</evidence>
<feature type="region of interest" description="Disordered" evidence="1">
    <location>
        <begin position="1"/>
        <end position="60"/>
    </location>
</feature>
<evidence type="ECO:0000313" key="3">
    <source>
        <dbReference type="Proteomes" id="UP000799324"/>
    </source>
</evidence>
<protein>
    <submittedName>
        <fullName evidence="2">Uncharacterized protein</fullName>
    </submittedName>
</protein>
<dbReference type="Proteomes" id="UP000799324">
    <property type="component" value="Unassembled WGS sequence"/>
</dbReference>
<keyword evidence="3" id="KW-1185">Reference proteome</keyword>
<dbReference type="AlphaFoldDB" id="A0A6A6T825"/>
<evidence type="ECO:0000256" key="1">
    <source>
        <dbReference type="SAM" id="MobiDB-lite"/>
    </source>
</evidence>
<feature type="compositionally biased region" description="Low complexity" evidence="1">
    <location>
        <begin position="1"/>
        <end position="19"/>
    </location>
</feature>
<sequence length="157" mass="17659">MDIRGPSRPQRPAPSSRRAMFQSHHPGSRRGAHPSTISSQQLSTLHIPAEESNPEDDLIERDSSGNYIIASPGGAPVPGEIREIENEIEQENQMIELCAQHVYARDQHATQRIPFEHWPHGDPHSTLKAVLDASLERKVLSLDRDRWMFEGDGKSKN</sequence>
<gene>
    <name evidence="2" type="ORF">K491DRAFT_716839</name>
</gene>
<dbReference type="EMBL" id="MU004359">
    <property type="protein sequence ID" value="KAF2654714.1"/>
    <property type="molecule type" value="Genomic_DNA"/>
</dbReference>
<dbReference type="OrthoDB" id="4188844at2759"/>
<name>A0A6A6T825_9PLEO</name>
<organism evidence="2 3">
    <name type="scientific">Lophiostoma macrostomum CBS 122681</name>
    <dbReference type="NCBI Taxonomy" id="1314788"/>
    <lineage>
        <taxon>Eukaryota</taxon>
        <taxon>Fungi</taxon>
        <taxon>Dikarya</taxon>
        <taxon>Ascomycota</taxon>
        <taxon>Pezizomycotina</taxon>
        <taxon>Dothideomycetes</taxon>
        <taxon>Pleosporomycetidae</taxon>
        <taxon>Pleosporales</taxon>
        <taxon>Lophiostomataceae</taxon>
        <taxon>Lophiostoma</taxon>
    </lineage>
</organism>